<dbReference type="PROSITE" id="PS50928">
    <property type="entry name" value="ABC_TM1"/>
    <property type="match status" value="1"/>
</dbReference>
<dbReference type="Proteomes" id="UP001332192">
    <property type="component" value="Chromosome"/>
</dbReference>
<feature type="transmembrane region" description="Helical" evidence="7">
    <location>
        <begin position="231"/>
        <end position="253"/>
    </location>
</feature>
<evidence type="ECO:0000256" key="2">
    <source>
        <dbReference type="ARBA" id="ARBA00022448"/>
    </source>
</evidence>
<keyword evidence="6 7" id="KW-0472">Membrane</keyword>
<proteinExistence type="inferred from homology"/>
<feature type="transmembrane region" description="Helical" evidence="7">
    <location>
        <begin position="99"/>
        <end position="122"/>
    </location>
</feature>
<keyword evidence="3" id="KW-1003">Cell membrane</keyword>
<dbReference type="InterPro" id="IPR000515">
    <property type="entry name" value="MetI-like"/>
</dbReference>
<organism evidence="9 10">
    <name type="scientific">Carboxydichorda subterranea</name>
    <dbReference type="NCBI Taxonomy" id="3109565"/>
    <lineage>
        <taxon>Bacteria</taxon>
        <taxon>Bacillati</taxon>
        <taxon>Bacillota</taxon>
        <taxon>Limnochordia</taxon>
        <taxon>Limnochordales</taxon>
        <taxon>Geochordaceae</taxon>
        <taxon>Carboxydichorda</taxon>
    </lineage>
</organism>
<comment type="similarity">
    <text evidence="7">Belongs to the binding-protein-dependent transport system permease family.</text>
</comment>
<dbReference type="EMBL" id="CP141615">
    <property type="protein sequence ID" value="WRP17557.1"/>
    <property type="molecule type" value="Genomic_DNA"/>
</dbReference>
<keyword evidence="5 7" id="KW-1133">Transmembrane helix</keyword>
<reference evidence="9 10" key="1">
    <citation type="journal article" date="2024" name="Front. Microbiol.">
        <title>Novel thermophilic genera Geochorda gen. nov. and Carboxydochorda gen. nov. from the deep terrestrial subsurface reveal the ecophysiological diversity in the class Limnochordia.</title>
        <authorList>
            <person name="Karnachuk O.V."/>
            <person name="Lukina A.P."/>
            <person name="Avakyan M.R."/>
            <person name="Kadnikov V.V."/>
            <person name="Begmatov S."/>
            <person name="Beletsky A.V."/>
            <person name="Vlasova K.G."/>
            <person name="Novikov A.A."/>
            <person name="Shcherbakova V.A."/>
            <person name="Mardanov A.V."/>
            <person name="Ravin N.V."/>
        </authorList>
    </citation>
    <scope>NUCLEOTIDE SEQUENCE [LARGE SCALE GENOMIC DNA]</scope>
    <source>
        <strain evidence="9 10">L945</strain>
    </source>
</reference>
<dbReference type="InterPro" id="IPR035906">
    <property type="entry name" value="MetI-like_sf"/>
</dbReference>
<evidence type="ECO:0000256" key="7">
    <source>
        <dbReference type="RuleBase" id="RU363032"/>
    </source>
</evidence>
<comment type="subcellular location">
    <subcellularLocation>
        <location evidence="1 7">Cell membrane</location>
        <topology evidence="1 7">Multi-pass membrane protein</topology>
    </subcellularLocation>
</comment>
<evidence type="ECO:0000256" key="4">
    <source>
        <dbReference type="ARBA" id="ARBA00022692"/>
    </source>
</evidence>
<evidence type="ECO:0000256" key="5">
    <source>
        <dbReference type="ARBA" id="ARBA00022989"/>
    </source>
</evidence>
<dbReference type="SUPFAM" id="SSF161098">
    <property type="entry name" value="MetI-like"/>
    <property type="match status" value="1"/>
</dbReference>
<keyword evidence="2 7" id="KW-0813">Transport</keyword>
<dbReference type="CDD" id="cd06261">
    <property type="entry name" value="TM_PBP2"/>
    <property type="match status" value="1"/>
</dbReference>
<dbReference type="PANTHER" id="PTHR43163:SF6">
    <property type="entry name" value="DIPEPTIDE TRANSPORT SYSTEM PERMEASE PROTEIN DPPB-RELATED"/>
    <property type="match status" value="1"/>
</dbReference>
<dbReference type="Gene3D" id="1.10.3720.10">
    <property type="entry name" value="MetI-like"/>
    <property type="match status" value="1"/>
</dbReference>
<evidence type="ECO:0000259" key="8">
    <source>
        <dbReference type="PROSITE" id="PS50928"/>
    </source>
</evidence>
<evidence type="ECO:0000313" key="9">
    <source>
        <dbReference type="EMBL" id="WRP17557.1"/>
    </source>
</evidence>
<accession>A0ABZ1BZP7</accession>
<feature type="transmembrane region" description="Helical" evidence="7">
    <location>
        <begin position="134"/>
        <end position="157"/>
    </location>
</feature>
<dbReference type="RefSeq" id="WP_324716827.1">
    <property type="nucleotide sequence ID" value="NZ_CP141615.1"/>
</dbReference>
<dbReference type="PANTHER" id="PTHR43163">
    <property type="entry name" value="DIPEPTIDE TRANSPORT SYSTEM PERMEASE PROTEIN DPPB-RELATED"/>
    <property type="match status" value="1"/>
</dbReference>
<feature type="transmembrane region" description="Helical" evidence="7">
    <location>
        <begin position="169"/>
        <end position="188"/>
    </location>
</feature>
<name>A0ABZ1BZP7_9FIRM</name>
<protein>
    <submittedName>
        <fullName evidence="9">ABC transporter permease</fullName>
    </submittedName>
</protein>
<dbReference type="Pfam" id="PF19300">
    <property type="entry name" value="BPD_transp_1_N"/>
    <property type="match status" value="1"/>
</dbReference>
<feature type="transmembrane region" description="Helical" evidence="7">
    <location>
        <begin position="273"/>
        <end position="296"/>
    </location>
</feature>
<sequence>MMRFVLRRAAQAVGVLALVLTAVFFSFRLAPGDPARLVAGLGASEEAVARVRAEMGLDRPLAAQYLSYLEGLARLDLGRSTLYGRDIAGAIAKSLPATLALAASSLLTALVLGIPAGIVSALRPGSMLDRLASTLSVALLSIPNFWLGMLLMSGFAIRLQWLPAGGSGTLATLVLPSIAVAARLVALFSRTARSALLEVLGQEYVRTAVAKGLRPATVVLKHALRNASIPIVTLLGLQVGYLLGGSVVVESLFSYQGVGFMLITAAGARDYAMVQSLTILYVATFLVVNLLVDLAYARIDPRIQYR</sequence>
<feature type="domain" description="ABC transmembrane type-1" evidence="8">
    <location>
        <begin position="95"/>
        <end position="292"/>
    </location>
</feature>
<evidence type="ECO:0000256" key="1">
    <source>
        <dbReference type="ARBA" id="ARBA00004651"/>
    </source>
</evidence>
<evidence type="ECO:0000313" key="10">
    <source>
        <dbReference type="Proteomes" id="UP001332192"/>
    </source>
</evidence>
<dbReference type="Pfam" id="PF00528">
    <property type="entry name" value="BPD_transp_1"/>
    <property type="match status" value="1"/>
</dbReference>
<evidence type="ECO:0000256" key="6">
    <source>
        <dbReference type="ARBA" id="ARBA00023136"/>
    </source>
</evidence>
<gene>
    <name evidence="9" type="ORF">U7230_00625</name>
</gene>
<keyword evidence="4 7" id="KW-0812">Transmembrane</keyword>
<keyword evidence="10" id="KW-1185">Reference proteome</keyword>
<dbReference type="InterPro" id="IPR045621">
    <property type="entry name" value="BPD_transp_1_N"/>
</dbReference>
<evidence type="ECO:0000256" key="3">
    <source>
        <dbReference type="ARBA" id="ARBA00022475"/>
    </source>
</evidence>